<dbReference type="Gene3D" id="3.30.70.1230">
    <property type="entry name" value="Nucleotide cyclase"/>
    <property type="match status" value="1"/>
</dbReference>
<name>A0A1D1VVG7_RAMVA</name>
<dbReference type="SUPFAM" id="SSF55073">
    <property type="entry name" value="Nucleotide cyclase"/>
    <property type="match status" value="1"/>
</dbReference>
<dbReference type="InterPro" id="IPR029787">
    <property type="entry name" value="Nucleotide_cyclase"/>
</dbReference>
<comment type="caution">
    <text evidence="3">The sequence shown here is derived from an EMBL/GenBank/DDBJ whole genome shotgun (WGS) entry which is preliminary data.</text>
</comment>
<dbReference type="GO" id="GO:0016829">
    <property type="term" value="F:lyase activity"/>
    <property type="evidence" value="ECO:0007669"/>
    <property type="project" value="UniProtKB-KW"/>
</dbReference>
<reference evidence="3 4" key="1">
    <citation type="journal article" date="2016" name="Nat. Commun.">
        <title>Extremotolerant tardigrade genome and improved radiotolerance of human cultured cells by tardigrade-unique protein.</title>
        <authorList>
            <person name="Hashimoto T."/>
            <person name="Horikawa D.D."/>
            <person name="Saito Y."/>
            <person name="Kuwahara H."/>
            <person name="Kozuka-Hata H."/>
            <person name="Shin-I T."/>
            <person name="Minakuchi Y."/>
            <person name="Ohishi K."/>
            <person name="Motoyama A."/>
            <person name="Aizu T."/>
            <person name="Enomoto A."/>
            <person name="Kondo K."/>
            <person name="Tanaka S."/>
            <person name="Hara Y."/>
            <person name="Koshikawa S."/>
            <person name="Sagara H."/>
            <person name="Miura T."/>
            <person name="Yokobori S."/>
            <person name="Miyagawa K."/>
            <person name="Suzuki Y."/>
            <person name="Kubo T."/>
            <person name="Oyama M."/>
            <person name="Kohara Y."/>
            <person name="Fujiyama A."/>
            <person name="Arakawa K."/>
            <person name="Katayama T."/>
            <person name="Toyoda A."/>
            <person name="Kunieda T."/>
        </authorList>
    </citation>
    <scope>NUCLEOTIDE SEQUENCE [LARGE SCALE GENOMIC DNA]</scope>
    <source>
        <strain evidence="3 4">YOKOZUNA-1</strain>
    </source>
</reference>
<keyword evidence="1" id="KW-0456">Lyase</keyword>
<sequence>MIHLSQSSKDILDDLGGYDCQYRGKTEVKGKDAMPTYWLLGKDGFTFHIEKEVCAYIPKKKRNLAGASVDKDSARRVSVEPHAGEIPHEPASIVSLSSLALTNQESQNGSLPQSST</sequence>
<dbReference type="STRING" id="947166.A0A1D1VVG7"/>
<accession>A0A1D1VVG7</accession>
<dbReference type="Proteomes" id="UP000186922">
    <property type="component" value="Unassembled WGS sequence"/>
</dbReference>
<keyword evidence="4" id="KW-1185">Reference proteome</keyword>
<proteinExistence type="predicted"/>
<organism evidence="3 4">
    <name type="scientific">Ramazzottius varieornatus</name>
    <name type="common">Water bear</name>
    <name type="synonym">Tardigrade</name>
    <dbReference type="NCBI Taxonomy" id="947166"/>
    <lineage>
        <taxon>Eukaryota</taxon>
        <taxon>Metazoa</taxon>
        <taxon>Ecdysozoa</taxon>
        <taxon>Tardigrada</taxon>
        <taxon>Eutardigrada</taxon>
        <taxon>Parachela</taxon>
        <taxon>Hypsibioidea</taxon>
        <taxon>Ramazzottiidae</taxon>
        <taxon>Ramazzottius</taxon>
    </lineage>
</organism>
<feature type="region of interest" description="Disordered" evidence="2">
    <location>
        <begin position="66"/>
        <end position="88"/>
    </location>
</feature>
<dbReference type="AlphaFoldDB" id="A0A1D1VVG7"/>
<gene>
    <name evidence="3" type="primary">RvY_13142-1</name>
    <name evidence="3" type="synonym">RvY_13142.1</name>
    <name evidence="3" type="ORF">RvY_13142</name>
</gene>
<protein>
    <recommendedName>
        <fullName evidence="5">Guanylate cyclase domain-containing protein</fullName>
    </recommendedName>
</protein>
<dbReference type="EMBL" id="BDGG01000008">
    <property type="protein sequence ID" value="GAV02599.1"/>
    <property type="molecule type" value="Genomic_DNA"/>
</dbReference>
<evidence type="ECO:0000313" key="3">
    <source>
        <dbReference type="EMBL" id="GAV02599.1"/>
    </source>
</evidence>
<evidence type="ECO:0000313" key="4">
    <source>
        <dbReference type="Proteomes" id="UP000186922"/>
    </source>
</evidence>
<evidence type="ECO:0008006" key="5">
    <source>
        <dbReference type="Google" id="ProtNLM"/>
    </source>
</evidence>
<feature type="compositionally biased region" description="Basic and acidic residues" evidence="2">
    <location>
        <begin position="69"/>
        <end position="88"/>
    </location>
</feature>
<evidence type="ECO:0000256" key="1">
    <source>
        <dbReference type="ARBA" id="ARBA00023239"/>
    </source>
</evidence>
<evidence type="ECO:0000256" key="2">
    <source>
        <dbReference type="SAM" id="MobiDB-lite"/>
    </source>
</evidence>